<dbReference type="NCBIfam" id="TIGR03404">
    <property type="entry name" value="bicupin_oxalic"/>
    <property type="match status" value="1"/>
</dbReference>
<organism evidence="5 6">
    <name type="scientific">Clostridium beijerinckii</name>
    <name type="common">Clostridium MP</name>
    <dbReference type="NCBI Taxonomy" id="1520"/>
    <lineage>
        <taxon>Bacteria</taxon>
        <taxon>Bacillati</taxon>
        <taxon>Bacillota</taxon>
        <taxon>Clostridia</taxon>
        <taxon>Eubacteriales</taxon>
        <taxon>Clostridiaceae</taxon>
        <taxon>Clostridium</taxon>
    </lineage>
</organism>
<dbReference type="EMBL" id="JABSWW010000001">
    <property type="protein sequence ID" value="NRT87140.1"/>
    <property type="molecule type" value="Genomic_DNA"/>
</dbReference>
<dbReference type="GO" id="GO:0046872">
    <property type="term" value="F:metal ion binding"/>
    <property type="evidence" value="ECO:0007669"/>
    <property type="project" value="UniProtKB-KW"/>
</dbReference>
<feature type="active site" description="Proton donor" evidence="2">
    <location>
        <position position="345"/>
    </location>
</feature>
<feature type="domain" description="Cupin type-1" evidence="4">
    <location>
        <begin position="240"/>
        <end position="381"/>
    </location>
</feature>
<comment type="caution">
    <text evidence="5">The sequence shown here is derived from an EMBL/GenBank/DDBJ whole genome shotgun (WGS) entry which is preliminary data.</text>
</comment>
<keyword evidence="1 3" id="KW-0479">Metal-binding</keyword>
<evidence type="ECO:0000256" key="2">
    <source>
        <dbReference type="PIRSR" id="PIRSR617774-1"/>
    </source>
</evidence>
<keyword evidence="5" id="KW-0456">Lyase</keyword>
<dbReference type="Pfam" id="PF00190">
    <property type="entry name" value="Cupin_1"/>
    <property type="match status" value="2"/>
</dbReference>
<reference evidence="5" key="2">
    <citation type="journal article" date="2022" name="Nat. Biotechnol.">
        <title>Carbon-negative production of acetone and isopropanol by gas fermentation at industrial pilot scale.</title>
        <authorList>
            <person name="Liew F.E."/>
            <person name="Nogle R."/>
            <person name="Abdalla T."/>
            <person name="Rasor B.J."/>
            <person name="Canter C."/>
            <person name="Jensen R.O."/>
            <person name="Wang L."/>
            <person name="Strutz J."/>
            <person name="Chirania P."/>
            <person name="De Tissera S."/>
            <person name="Mueller A.P."/>
            <person name="Ruan Z."/>
            <person name="Gao A."/>
            <person name="Tran L."/>
            <person name="Engle N.L."/>
            <person name="Bromley J.C."/>
            <person name="Daniell J."/>
            <person name="Conrado R."/>
            <person name="Tschaplinski T.J."/>
            <person name="Giannone R.J."/>
            <person name="Hettich R.L."/>
            <person name="Karim A.S."/>
            <person name="Simpson S.D."/>
            <person name="Brown S.D."/>
            <person name="Leang C."/>
            <person name="Jewett M.C."/>
            <person name="Kopke M."/>
        </authorList>
    </citation>
    <scope>NUCLEOTIDE SEQUENCE</scope>
    <source>
        <strain evidence="5">DJ080</strain>
    </source>
</reference>
<dbReference type="Gene3D" id="2.60.120.10">
    <property type="entry name" value="Jelly Rolls"/>
    <property type="match status" value="2"/>
</dbReference>
<feature type="binding site" evidence="3">
    <location>
        <position position="113"/>
    </location>
    <ligand>
        <name>Mn(2+)</name>
        <dbReference type="ChEBI" id="CHEBI:29035"/>
        <label>1</label>
    </ligand>
</feature>
<dbReference type="EC" id="4.1.1.2" evidence="5"/>
<evidence type="ECO:0000313" key="6">
    <source>
        <dbReference type="Proteomes" id="UP001193748"/>
    </source>
</evidence>
<evidence type="ECO:0000313" key="5">
    <source>
        <dbReference type="EMBL" id="NRT87140.1"/>
    </source>
</evidence>
<feature type="binding site" evidence="3">
    <location>
        <position position="287"/>
    </location>
    <ligand>
        <name>Mn(2+)</name>
        <dbReference type="ChEBI" id="CHEBI:29035"/>
        <label>2</label>
    </ligand>
</feature>
<feature type="binding site" evidence="3">
    <location>
        <position position="285"/>
    </location>
    <ligand>
        <name>Mn(2+)</name>
        <dbReference type="ChEBI" id="CHEBI:29035"/>
        <label>2</label>
    </ligand>
</feature>
<proteinExistence type="predicted"/>
<sequence length="424" mass="47401">MYIQNNYESLCKQITSGYVPQPIRNGTGATDQGPRDVLRDLENPNMLVPPSSDTGIIPNLKFSFSDTNMTLRPGGWSREITARELPVATTMAGVNMRLTPGGVREVHWHEQSEWSYMLKGHARITAVDDHGRNFIADIGPGDLWFFPPLFPHSIQGLADGCEFLLLFDNGNFSDLLTFSLSEFFAHYPKDVLAANFGVPEKYLNTLPTGQVYIYQGNIPGHLEDEIVQSPYGTIPESYKHRLLAQKPIITPGGSVRIADTSNFPVAKTTAAALVEIKPGGMREIHWHPNNDEFQYFISGQARMTVFADTGASRTFDYRSGDVGYVPVGYGHYVQNTGTETVWFIEAFKSDKFESISLSQMMAITPKQLIKHNLNLGGKFLDTLSLNQMQCPILPCSYQQIFSNSNSLMHDINSSIFELNHYEPN</sequence>
<dbReference type="Proteomes" id="UP001193748">
    <property type="component" value="Unassembled WGS sequence"/>
</dbReference>
<gene>
    <name evidence="5" type="ORF">B0H41_000819</name>
</gene>
<dbReference type="InterPro" id="IPR006045">
    <property type="entry name" value="Cupin_1"/>
</dbReference>
<dbReference type="GO" id="GO:0033609">
    <property type="term" value="P:oxalate metabolic process"/>
    <property type="evidence" value="ECO:0007669"/>
    <property type="project" value="InterPro"/>
</dbReference>
<name>A0AAX0AVW0_CLOBE</name>
<comment type="cofactor">
    <cofactor evidence="3">
        <name>Mn(2+)</name>
        <dbReference type="ChEBI" id="CHEBI:29035"/>
    </cofactor>
    <text evidence="3">Binds 2 manganese ions per subunit.</text>
</comment>
<feature type="domain" description="Cupin type-1" evidence="4">
    <location>
        <begin position="62"/>
        <end position="204"/>
    </location>
</feature>
<dbReference type="InterPro" id="IPR011051">
    <property type="entry name" value="RmlC_Cupin_sf"/>
</dbReference>
<evidence type="ECO:0000259" key="4">
    <source>
        <dbReference type="SMART" id="SM00835"/>
    </source>
</evidence>
<dbReference type="InterPro" id="IPR014710">
    <property type="entry name" value="RmlC-like_jellyroll"/>
</dbReference>
<dbReference type="PANTHER" id="PTHR35848:SF9">
    <property type="entry name" value="SLL1358 PROTEIN"/>
    <property type="match status" value="1"/>
</dbReference>
<feature type="binding site" evidence="3">
    <location>
        <position position="152"/>
    </location>
    <ligand>
        <name>Mn(2+)</name>
        <dbReference type="ChEBI" id="CHEBI:29035"/>
        <label>1</label>
    </ligand>
</feature>
<dbReference type="InterPro" id="IPR017774">
    <property type="entry name" value="Bicupin_oxalate_deCO2ase/Oxase"/>
</dbReference>
<dbReference type="RefSeq" id="WP_173710256.1">
    <property type="nucleotide sequence ID" value="NZ_CP107022.1"/>
</dbReference>
<dbReference type="CDD" id="cd20304">
    <property type="entry name" value="cupin_OxDC_N"/>
    <property type="match status" value="1"/>
</dbReference>
<keyword evidence="3" id="KW-0464">Manganese</keyword>
<dbReference type="CDD" id="cd20305">
    <property type="entry name" value="cupin_OxDC_C"/>
    <property type="match status" value="1"/>
</dbReference>
<evidence type="ECO:0000256" key="3">
    <source>
        <dbReference type="PIRSR" id="PIRSR617774-2"/>
    </source>
</evidence>
<feature type="binding site" evidence="3">
    <location>
        <position position="292"/>
    </location>
    <ligand>
        <name>Mn(2+)</name>
        <dbReference type="ChEBI" id="CHEBI:29035"/>
        <label>2</label>
    </ligand>
</feature>
<dbReference type="AlphaFoldDB" id="A0AAX0AVW0"/>
<dbReference type="GO" id="GO:0046564">
    <property type="term" value="F:oxalate decarboxylase activity"/>
    <property type="evidence" value="ECO:0007669"/>
    <property type="project" value="UniProtKB-EC"/>
</dbReference>
<accession>A0AAX0AVW0</accession>
<feature type="binding site" evidence="3">
    <location>
        <position position="109"/>
    </location>
    <ligand>
        <name>Mn(2+)</name>
        <dbReference type="ChEBI" id="CHEBI:29035"/>
        <label>1</label>
    </ligand>
</feature>
<dbReference type="InterPro" id="IPR051610">
    <property type="entry name" value="GPI/OXD"/>
</dbReference>
<dbReference type="PANTHER" id="PTHR35848">
    <property type="entry name" value="OXALATE-BINDING PROTEIN"/>
    <property type="match status" value="1"/>
</dbReference>
<dbReference type="SMART" id="SM00835">
    <property type="entry name" value="Cupin_1"/>
    <property type="match status" value="2"/>
</dbReference>
<dbReference type="SUPFAM" id="SSF51182">
    <property type="entry name" value="RmlC-like cupins"/>
    <property type="match status" value="1"/>
</dbReference>
<protein>
    <submittedName>
        <fullName evidence="5">Oxalate decarboxylase</fullName>
        <ecNumber evidence="5">4.1.1.2</ecNumber>
    </submittedName>
</protein>
<reference evidence="5" key="1">
    <citation type="submission" date="2020-05" db="EMBL/GenBank/DDBJ databases">
        <authorList>
            <person name="Brown S."/>
            <person name="Huntemann M."/>
            <person name="Clum A."/>
            <person name="Spunde A."/>
            <person name="Palaniappan K."/>
            <person name="Ritter S."/>
            <person name="Mikhailova N."/>
            <person name="Chen I.-M."/>
            <person name="Stamatis D."/>
            <person name="Reddy T."/>
            <person name="O'Malley R."/>
            <person name="Daum C."/>
            <person name="Shapiro N."/>
            <person name="Ivanova N."/>
            <person name="Kyrpides N."/>
            <person name="Woyke T."/>
        </authorList>
    </citation>
    <scope>NUCLEOTIDE SEQUENCE</scope>
    <source>
        <strain evidence="5">DJ080</strain>
    </source>
</reference>
<evidence type="ECO:0000256" key="1">
    <source>
        <dbReference type="ARBA" id="ARBA00022723"/>
    </source>
</evidence>
<feature type="binding site" evidence="3">
    <location>
        <position position="107"/>
    </location>
    <ligand>
        <name>Mn(2+)</name>
        <dbReference type="ChEBI" id="CHEBI:29035"/>
        <label>1</label>
    </ligand>
</feature>
<feature type="binding site" evidence="3">
    <location>
        <position position="331"/>
    </location>
    <ligand>
        <name>Mn(2+)</name>
        <dbReference type="ChEBI" id="CHEBI:29035"/>
        <label>2</label>
    </ligand>
</feature>